<gene>
    <name evidence="5" type="primary">cbiD</name>
    <name evidence="6" type="ORF">GXY_01691</name>
</gene>
<dbReference type="NCBIfam" id="TIGR00312">
    <property type="entry name" value="cbiD"/>
    <property type="match status" value="1"/>
</dbReference>
<dbReference type="InterPro" id="IPR036074">
    <property type="entry name" value="CbiD_sf"/>
</dbReference>
<dbReference type="Pfam" id="PF01888">
    <property type="entry name" value="CbiD"/>
    <property type="match status" value="1"/>
</dbReference>
<keyword evidence="3 5" id="KW-0808">Transferase</keyword>
<evidence type="ECO:0000256" key="2">
    <source>
        <dbReference type="ARBA" id="ARBA00022603"/>
    </source>
</evidence>
<dbReference type="PIRSF" id="PIRSF026782">
    <property type="entry name" value="CbiD"/>
    <property type="match status" value="1"/>
</dbReference>
<evidence type="ECO:0000256" key="3">
    <source>
        <dbReference type="ARBA" id="ARBA00022679"/>
    </source>
</evidence>
<comment type="function">
    <text evidence="5">Catalyzes the methylation of C-1 in cobalt-precorrin-5B to form cobalt-precorrin-6A.</text>
</comment>
<comment type="catalytic activity">
    <reaction evidence="5">
        <text>Co-precorrin-5B + S-adenosyl-L-methionine = Co-precorrin-6A + S-adenosyl-L-homocysteine</text>
        <dbReference type="Rhea" id="RHEA:26285"/>
        <dbReference type="ChEBI" id="CHEBI:57856"/>
        <dbReference type="ChEBI" id="CHEBI:59789"/>
        <dbReference type="ChEBI" id="CHEBI:60063"/>
        <dbReference type="ChEBI" id="CHEBI:60064"/>
        <dbReference type="EC" id="2.1.1.195"/>
    </reaction>
</comment>
<dbReference type="GO" id="GO:0032259">
    <property type="term" value="P:methylation"/>
    <property type="evidence" value="ECO:0007669"/>
    <property type="project" value="UniProtKB-KW"/>
</dbReference>
<proteinExistence type="inferred from homology"/>
<dbReference type="EMBL" id="ADTV01000004">
    <property type="protein sequence ID" value="EFG85533.1"/>
    <property type="molecule type" value="Genomic_DNA"/>
</dbReference>
<comment type="caution">
    <text evidence="6">The sequence shown here is derived from an EMBL/GenBank/DDBJ whole genome shotgun (WGS) entry which is preliminary data.</text>
</comment>
<dbReference type="NCBIfam" id="NF000849">
    <property type="entry name" value="PRK00075.1-1"/>
    <property type="match status" value="1"/>
</dbReference>
<evidence type="ECO:0000256" key="4">
    <source>
        <dbReference type="ARBA" id="ARBA00022691"/>
    </source>
</evidence>
<comment type="similarity">
    <text evidence="5">Belongs to the CbiD family.</text>
</comment>
<sequence length="391" mass="40265">MLFHHVFFPAANGGDACPHWNAAMTHTRNTPDQASLRRGWTTGSCATAAARAAWVAMRYGDFPDPVTITLPAGQEVAFSLAAHGHDGAGGAWACVIKDAGDDPDVTHGALIRVDLHPGMAGAGITFHAGRGVGTVTLPGLPVAVGEPAINPVPRRMIRAALATGDDHDPDVRVTVSVADGETLARRTLNARLGIIGGLSILGTTGIVVPFSCAAWIDSIHRGVDVARAMGLAHVVGSTGDVSERAARALYALPEEAMVEMGDFAGGLLKYLRRHPVRRVTVAGGVAKISKLAQGFLDLHSRRGQADMAELARDAARAGAGADLVAQIASTHTVAAAFALATAAGIDLGAVITCRAWGVGRTVLAGSGCALDILMFDRAGALVARHGPHDVD</sequence>
<reference evidence="6 7" key="1">
    <citation type="journal article" date="2010" name="J. Bacteriol.">
        <title>Genome sequence of a cellulose-producing bacterium, Gluconacetobacter hansenii ATCC 23769.</title>
        <authorList>
            <person name="Iyer P.R."/>
            <person name="Geib S.M."/>
            <person name="Catchmark J."/>
            <person name="Kao T.H."/>
            <person name="Tien M."/>
        </authorList>
    </citation>
    <scope>NUCLEOTIDE SEQUENCE [LARGE SCALE GENOMIC DNA]</scope>
    <source>
        <strain evidence="6 7">ATCC 23769</strain>
    </source>
</reference>
<comment type="pathway">
    <text evidence="5">Cofactor biosynthesis; adenosylcobalamin biosynthesis; cob(II)yrinate a,c-diamide from sirohydrochlorin (anaerobic route): step 6/10.</text>
</comment>
<dbReference type="PANTHER" id="PTHR35863">
    <property type="entry name" value="COBALT-PRECORRIN-5B C(1)-METHYLTRANSFERASE"/>
    <property type="match status" value="1"/>
</dbReference>
<dbReference type="EC" id="2.1.1.195" evidence="5"/>
<dbReference type="UniPathway" id="UPA00148">
    <property type="reaction ID" value="UER00227"/>
</dbReference>
<keyword evidence="4 5" id="KW-0949">S-adenosyl-L-methionine</keyword>
<dbReference type="Gene3D" id="3.30.2110.10">
    <property type="entry name" value="CbiD-like"/>
    <property type="match status" value="1"/>
</dbReference>
<evidence type="ECO:0000256" key="1">
    <source>
        <dbReference type="ARBA" id="ARBA00022573"/>
    </source>
</evidence>
<accession>D5QB47</accession>
<dbReference type="InterPro" id="IPR002748">
    <property type="entry name" value="CbiD"/>
</dbReference>
<keyword evidence="1 5" id="KW-0169">Cobalamin biosynthesis</keyword>
<organism evidence="6 7">
    <name type="scientific">Novacetimonas hansenii ATCC 23769</name>
    <dbReference type="NCBI Taxonomy" id="714995"/>
    <lineage>
        <taxon>Bacteria</taxon>
        <taxon>Pseudomonadati</taxon>
        <taxon>Pseudomonadota</taxon>
        <taxon>Alphaproteobacteria</taxon>
        <taxon>Acetobacterales</taxon>
        <taxon>Acetobacteraceae</taxon>
        <taxon>Novacetimonas</taxon>
    </lineage>
</organism>
<dbReference type="Proteomes" id="UP000006468">
    <property type="component" value="Chromosome"/>
</dbReference>
<evidence type="ECO:0000313" key="6">
    <source>
        <dbReference type="EMBL" id="EFG85533.1"/>
    </source>
</evidence>
<evidence type="ECO:0000256" key="5">
    <source>
        <dbReference type="HAMAP-Rule" id="MF_00787"/>
    </source>
</evidence>
<name>D5QB47_NOVHA</name>
<protein>
    <recommendedName>
        <fullName evidence="5">Cobalt-precorrin-5B C(1)-methyltransferase</fullName>
        <ecNumber evidence="5">2.1.1.195</ecNumber>
    </recommendedName>
    <alternativeName>
        <fullName evidence="5">Cobalt-precorrin-6A synthase</fullName>
    </alternativeName>
</protein>
<dbReference type="GO" id="GO:0043780">
    <property type="term" value="F:cobalt-precorrin-5B C1-methyltransferase activity"/>
    <property type="evidence" value="ECO:0007669"/>
    <property type="project" value="RHEA"/>
</dbReference>
<keyword evidence="2 5" id="KW-0489">Methyltransferase</keyword>
<dbReference type="AlphaFoldDB" id="D5QB47"/>
<dbReference type="HOGENOM" id="CLU_041273_0_0_5"/>
<dbReference type="SUPFAM" id="SSF111342">
    <property type="entry name" value="CbiD-like"/>
    <property type="match status" value="1"/>
</dbReference>
<dbReference type="PANTHER" id="PTHR35863:SF1">
    <property type="entry name" value="COBALT-PRECORRIN-5B C(1)-METHYLTRANSFERASE"/>
    <property type="match status" value="1"/>
</dbReference>
<dbReference type="HAMAP" id="MF_00787">
    <property type="entry name" value="CbiD"/>
    <property type="match status" value="1"/>
</dbReference>
<dbReference type="GO" id="GO:0019251">
    <property type="term" value="P:anaerobic cobalamin biosynthetic process"/>
    <property type="evidence" value="ECO:0007669"/>
    <property type="project" value="UniProtKB-UniRule"/>
</dbReference>
<evidence type="ECO:0000313" key="7">
    <source>
        <dbReference type="Proteomes" id="UP000006468"/>
    </source>
</evidence>